<keyword evidence="8" id="KW-1185">Reference proteome</keyword>
<dbReference type="PANTHER" id="PTHR43370:SF1">
    <property type="entry name" value="GUANOSINE ABC TRANSPORTER PERMEASE PROTEIN NUPQ"/>
    <property type="match status" value="1"/>
</dbReference>
<gene>
    <name evidence="7" type="ORF">XYCOK13_16650</name>
</gene>
<comment type="subcellular location">
    <subcellularLocation>
        <location evidence="1">Cell membrane</location>
        <topology evidence="1">Multi-pass membrane protein</topology>
    </subcellularLocation>
</comment>
<feature type="transmembrane region" description="Helical" evidence="6">
    <location>
        <begin position="256"/>
        <end position="277"/>
    </location>
</feature>
<evidence type="ECO:0000256" key="4">
    <source>
        <dbReference type="ARBA" id="ARBA00022989"/>
    </source>
</evidence>
<sequence>MEWLTIASDLIHTTIVFATALIFAAIGGLYSERSGVVNIALEGMMTVGAFTGAAIAYFAGNVAGMGNGAPWLGFLAAVVAGALFALPHAFASVTFNADQVVSGVGLNFLATGLTLYLAKLIFSGSAQTPTLQRGFSEWAIPYLADIPYLGNALFRAYPTSFVAFLAVTLTAYIVYRTPFGLRLYAVGEHPRAADTAGISVYGMRYVAVMLSGALAAAGGATIALTTTNNFSHNTISGQGYIALAALIFGKWRPFQAMLAALFFGIASAMKSVFQVYGLTQFVPVDFIYMFPYLLTILVLAGFVGRAISPAALGTPYEKGQR</sequence>
<evidence type="ECO:0000256" key="5">
    <source>
        <dbReference type="ARBA" id="ARBA00023136"/>
    </source>
</evidence>
<dbReference type="EMBL" id="BOVK01000018">
    <property type="protein sequence ID" value="GIQ68841.1"/>
    <property type="molecule type" value="Genomic_DNA"/>
</dbReference>
<evidence type="ECO:0000256" key="6">
    <source>
        <dbReference type="SAM" id="Phobius"/>
    </source>
</evidence>
<keyword evidence="2" id="KW-1003">Cell membrane</keyword>
<dbReference type="RefSeq" id="WP_213411594.1">
    <property type="nucleotide sequence ID" value="NZ_BOVK01000018.1"/>
</dbReference>
<protein>
    <submittedName>
        <fullName evidence="7">ABC transporter permease</fullName>
    </submittedName>
</protein>
<evidence type="ECO:0000256" key="2">
    <source>
        <dbReference type="ARBA" id="ARBA00022475"/>
    </source>
</evidence>
<evidence type="ECO:0000256" key="1">
    <source>
        <dbReference type="ARBA" id="ARBA00004651"/>
    </source>
</evidence>
<feature type="transmembrane region" description="Helical" evidence="6">
    <location>
        <begin position="39"/>
        <end position="59"/>
    </location>
</feature>
<dbReference type="PANTHER" id="PTHR43370">
    <property type="entry name" value="SUGAR ABC TRANSPORTER INTEGRAL MEMBRANE PROTEIN-RELATED"/>
    <property type="match status" value="1"/>
</dbReference>
<keyword evidence="5 6" id="KW-0472">Membrane</keyword>
<keyword evidence="3 6" id="KW-0812">Transmembrane</keyword>
<evidence type="ECO:0000256" key="3">
    <source>
        <dbReference type="ARBA" id="ARBA00022692"/>
    </source>
</evidence>
<feature type="transmembrane region" description="Helical" evidence="6">
    <location>
        <begin position="205"/>
        <end position="224"/>
    </location>
</feature>
<evidence type="ECO:0000313" key="8">
    <source>
        <dbReference type="Proteomes" id="UP000677918"/>
    </source>
</evidence>
<feature type="transmembrane region" description="Helical" evidence="6">
    <location>
        <begin position="100"/>
        <end position="122"/>
    </location>
</feature>
<keyword evidence="4 6" id="KW-1133">Transmembrane helix</keyword>
<dbReference type="AlphaFoldDB" id="A0A8J4M2S6"/>
<feature type="transmembrane region" description="Helical" evidence="6">
    <location>
        <begin position="6"/>
        <end position="27"/>
    </location>
</feature>
<dbReference type="InterPro" id="IPR001851">
    <property type="entry name" value="ABC_transp_permease"/>
</dbReference>
<proteinExistence type="predicted"/>
<evidence type="ECO:0000313" key="7">
    <source>
        <dbReference type="EMBL" id="GIQ68841.1"/>
    </source>
</evidence>
<organism evidence="7 8">
    <name type="scientific">Xylanibacillus composti</name>
    <dbReference type="NCBI Taxonomy" id="1572762"/>
    <lineage>
        <taxon>Bacteria</taxon>
        <taxon>Bacillati</taxon>
        <taxon>Bacillota</taxon>
        <taxon>Bacilli</taxon>
        <taxon>Bacillales</taxon>
        <taxon>Paenibacillaceae</taxon>
        <taxon>Xylanibacillus</taxon>
    </lineage>
</organism>
<feature type="transmembrane region" description="Helical" evidence="6">
    <location>
        <begin position="289"/>
        <end position="312"/>
    </location>
</feature>
<name>A0A8J4M2S6_9BACL</name>
<feature type="transmembrane region" description="Helical" evidence="6">
    <location>
        <begin position="156"/>
        <end position="175"/>
    </location>
</feature>
<dbReference type="GO" id="GO:0005886">
    <property type="term" value="C:plasma membrane"/>
    <property type="evidence" value="ECO:0007669"/>
    <property type="project" value="UniProtKB-SubCell"/>
</dbReference>
<dbReference type="GO" id="GO:0022857">
    <property type="term" value="F:transmembrane transporter activity"/>
    <property type="evidence" value="ECO:0007669"/>
    <property type="project" value="InterPro"/>
</dbReference>
<comment type="caution">
    <text evidence="7">The sequence shown here is derived from an EMBL/GenBank/DDBJ whole genome shotgun (WGS) entry which is preliminary data.</text>
</comment>
<accession>A0A8J4M2S6</accession>
<dbReference type="Pfam" id="PF02653">
    <property type="entry name" value="BPD_transp_2"/>
    <property type="match status" value="1"/>
</dbReference>
<dbReference type="CDD" id="cd06580">
    <property type="entry name" value="TM_PBP1_transp_TpRbsC_like"/>
    <property type="match status" value="1"/>
</dbReference>
<dbReference type="Proteomes" id="UP000677918">
    <property type="component" value="Unassembled WGS sequence"/>
</dbReference>
<reference evidence="7" key="1">
    <citation type="submission" date="2021-04" db="EMBL/GenBank/DDBJ databases">
        <title>Draft genome sequence of Xylanibacillus composti strain K13.</title>
        <authorList>
            <person name="Uke A."/>
            <person name="Chhe C."/>
            <person name="Baramee S."/>
            <person name="Kosugi A."/>
        </authorList>
    </citation>
    <scope>NUCLEOTIDE SEQUENCE</scope>
    <source>
        <strain evidence="7">K13</strain>
    </source>
</reference>
<feature type="transmembrane region" description="Helical" evidence="6">
    <location>
        <begin position="71"/>
        <end position="93"/>
    </location>
</feature>